<dbReference type="PANTHER" id="PTHR45812:SF1">
    <property type="entry name" value="DNA POLYMERASE ZETA CATALYTIC SUBUNIT"/>
    <property type="match status" value="1"/>
</dbReference>
<dbReference type="InterPro" id="IPR056447">
    <property type="entry name" value="REV3_N"/>
</dbReference>
<reference evidence="5" key="1">
    <citation type="submission" date="2020-10" db="EMBL/GenBank/DDBJ databases">
        <authorList>
            <person name="Han B."/>
            <person name="Lu T."/>
            <person name="Zhao Q."/>
            <person name="Huang X."/>
            <person name="Zhao Y."/>
        </authorList>
    </citation>
    <scope>NUCLEOTIDE SEQUENCE</scope>
</reference>
<evidence type="ECO:0000256" key="3">
    <source>
        <dbReference type="SAM" id="MobiDB-lite"/>
    </source>
</evidence>
<dbReference type="InterPro" id="IPR001878">
    <property type="entry name" value="Znf_CCHC"/>
</dbReference>
<evidence type="ECO:0000256" key="1">
    <source>
        <dbReference type="ARBA" id="ARBA00049244"/>
    </source>
</evidence>
<dbReference type="Pfam" id="PF24065">
    <property type="entry name" value="REV3_N"/>
    <property type="match status" value="1"/>
</dbReference>
<accession>A0A811N5K3</accession>
<keyword evidence="6" id="KW-1185">Reference proteome</keyword>
<sequence length="595" mass="67963">MSSSQSPELCTPGTPSPVLSVRIVSLDYYMAPPLPGFGFSRSPFHGEEVPVVRIYGSTPAGQKACLHIHRVLPYFYIPCPEELLCNLEKGESYITGLLSDLEKALQACGPSKRKHVHGCNLVRAKKLYGYHSSEELFMKIYLYYPHEVSRAASLVLSGAVSNKAFQPYESHIPYLLHFLVDYNLYGMGHIHVKDFKFRPPLPDDFHPKSFFRRYLFRLTEDSVAMALHCCLGGSPAGFHVVFESDRHFRFSVSNKQVGFLIRSLKRITIEQFDVYFHLWHDGGANWVKEKIKWQKEEENSWTIQTNRKNKRNSARKKVSFHHKLVQDSPITKSQPRELNSVIKIGSFYCPFDPIDSSLVRDFTEDSLPLDREFGTDSSQFNKDFHKGPRSSSGSNRDVPVYSVFQKLKRDLRIDENGGRSKCPMQYKEAINGNAPQGDRFIFPSNASRCCFRCLSPGHFVRDCFSDIRCIYCFNYGHKARVCVKRRVAAKLKWVSRSSKPPSFMEPSHTLAEPSIQWNHTTTPSVGACVTQILPAPEDHQPTLKIATQLVELSPARNAPVTKVYYRKRLKNKAIESEIQLRQNKFSCTSLKIMLS</sequence>
<dbReference type="GO" id="GO:0016035">
    <property type="term" value="C:zeta DNA polymerase complex"/>
    <property type="evidence" value="ECO:0007669"/>
    <property type="project" value="InterPro"/>
</dbReference>
<proteinExistence type="predicted"/>
<dbReference type="AlphaFoldDB" id="A0A811N5K3"/>
<feature type="region of interest" description="Disordered" evidence="3">
    <location>
        <begin position="378"/>
        <end position="397"/>
    </location>
</feature>
<dbReference type="Gene3D" id="3.30.342.10">
    <property type="entry name" value="DNA Polymerase, chain B, domain 1"/>
    <property type="match status" value="1"/>
</dbReference>
<keyword evidence="2" id="KW-0862">Zinc</keyword>
<dbReference type="Gene3D" id="4.10.60.10">
    <property type="entry name" value="Zinc finger, CCHC-type"/>
    <property type="match status" value="1"/>
</dbReference>
<evidence type="ECO:0000313" key="6">
    <source>
        <dbReference type="Proteomes" id="UP000604825"/>
    </source>
</evidence>
<dbReference type="Pfam" id="PF24055">
    <property type="entry name" value="POL3_N"/>
    <property type="match status" value="1"/>
</dbReference>
<keyword evidence="2" id="KW-0863">Zinc-finger</keyword>
<dbReference type="InterPro" id="IPR036875">
    <property type="entry name" value="Znf_CCHC_sf"/>
</dbReference>
<keyword evidence="2" id="KW-0479">Metal-binding</keyword>
<dbReference type="SUPFAM" id="SSF53098">
    <property type="entry name" value="Ribonuclease H-like"/>
    <property type="match status" value="1"/>
</dbReference>
<dbReference type="GO" id="GO:0008270">
    <property type="term" value="F:zinc ion binding"/>
    <property type="evidence" value="ECO:0007669"/>
    <property type="project" value="UniProtKB-KW"/>
</dbReference>
<gene>
    <name evidence="5" type="ORF">NCGR_LOCUS10920</name>
</gene>
<feature type="domain" description="CCHC-type" evidence="4">
    <location>
        <begin position="450"/>
        <end position="463"/>
    </location>
</feature>
<evidence type="ECO:0000313" key="5">
    <source>
        <dbReference type="EMBL" id="CAD6216748.1"/>
    </source>
</evidence>
<dbReference type="PROSITE" id="PS50158">
    <property type="entry name" value="ZF_CCHC"/>
    <property type="match status" value="1"/>
</dbReference>
<dbReference type="GO" id="GO:0042276">
    <property type="term" value="P:error-prone translesion synthesis"/>
    <property type="evidence" value="ECO:0007669"/>
    <property type="project" value="TreeGrafter"/>
</dbReference>
<dbReference type="PANTHER" id="PTHR45812">
    <property type="entry name" value="DNA POLYMERASE ZETA CATALYTIC SUBUNIT"/>
    <property type="match status" value="1"/>
</dbReference>
<dbReference type="GO" id="GO:0005634">
    <property type="term" value="C:nucleus"/>
    <property type="evidence" value="ECO:0007669"/>
    <property type="project" value="TreeGrafter"/>
</dbReference>
<dbReference type="FunFam" id="3.30.342.10:FF:000014">
    <property type="entry name" value="DNA polymerase"/>
    <property type="match status" value="1"/>
</dbReference>
<dbReference type="SUPFAM" id="SSF57756">
    <property type="entry name" value="Retrovirus zinc finger-like domains"/>
    <property type="match status" value="1"/>
</dbReference>
<dbReference type="SMART" id="SM00343">
    <property type="entry name" value="ZnF_C2HC"/>
    <property type="match status" value="2"/>
</dbReference>
<comment type="catalytic activity">
    <reaction evidence="1">
        <text>DNA(n) + a 2'-deoxyribonucleoside 5'-triphosphate = DNA(n+1) + diphosphate</text>
        <dbReference type="Rhea" id="RHEA:22508"/>
        <dbReference type="Rhea" id="RHEA-COMP:17339"/>
        <dbReference type="Rhea" id="RHEA-COMP:17340"/>
        <dbReference type="ChEBI" id="CHEBI:33019"/>
        <dbReference type="ChEBI" id="CHEBI:61560"/>
        <dbReference type="ChEBI" id="CHEBI:173112"/>
        <dbReference type="EC" id="2.7.7.7"/>
    </reaction>
</comment>
<protein>
    <recommendedName>
        <fullName evidence="4">CCHC-type domain-containing protein</fullName>
    </recommendedName>
</protein>
<evidence type="ECO:0000256" key="2">
    <source>
        <dbReference type="PROSITE-ProRule" id="PRU00047"/>
    </source>
</evidence>
<dbReference type="InterPro" id="IPR030559">
    <property type="entry name" value="PolZ_Rev3"/>
</dbReference>
<comment type="caution">
    <text evidence="5">The sequence shown here is derived from an EMBL/GenBank/DDBJ whole genome shotgun (WGS) entry which is preliminary data.</text>
</comment>
<dbReference type="InterPro" id="IPR056435">
    <property type="entry name" value="DPOD/Z_N"/>
</dbReference>
<dbReference type="GO" id="GO:0003676">
    <property type="term" value="F:nucleic acid binding"/>
    <property type="evidence" value="ECO:0007669"/>
    <property type="project" value="InterPro"/>
</dbReference>
<dbReference type="InterPro" id="IPR012337">
    <property type="entry name" value="RNaseH-like_sf"/>
</dbReference>
<dbReference type="Proteomes" id="UP000604825">
    <property type="component" value="Unassembled WGS sequence"/>
</dbReference>
<evidence type="ECO:0000259" key="4">
    <source>
        <dbReference type="PROSITE" id="PS50158"/>
    </source>
</evidence>
<dbReference type="GO" id="GO:0003887">
    <property type="term" value="F:DNA-directed DNA polymerase activity"/>
    <property type="evidence" value="ECO:0007669"/>
    <property type="project" value="UniProtKB-EC"/>
</dbReference>
<dbReference type="EMBL" id="CAJGYO010000003">
    <property type="protein sequence ID" value="CAD6216748.1"/>
    <property type="molecule type" value="Genomic_DNA"/>
</dbReference>
<dbReference type="GO" id="GO:0000724">
    <property type="term" value="P:double-strand break repair via homologous recombination"/>
    <property type="evidence" value="ECO:0007669"/>
    <property type="project" value="TreeGrafter"/>
</dbReference>
<organism evidence="5 6">
    <name type="scientific">Miscanthus lutarioriparius</name>
    <dbReference type="NCBI Taxonomy" id="422564"/>
    <lineage>
        <taxon>Eukaryota</taxon>
        <taxon>Viridiplantae</taxon>
        <taxon>Streptophyta</taxon>
        <taxon>Embryophyta</taxon>
        <taxon>Tracheophyta</taxon>
        <taxon>Spermatophyta</taxon>
        <taxon>Magnoliopsida</taxon>
        <taxon>Liliopsida</taxon>
        <taxon>Poales</taxon>
        <taxon>Poaceae</taxon>
        <taxon>PACMAD clade</taxon>
        <taxon>Panicoideae</taxon>
        <taxon>Andropogonodae</taxon>
        <taxon>Andropogoneae</taxon>
        <taxon>Saccharinae</taxon>
        <taxon>Miscanthus</taxon>
    </lineage>
</organism>
<name>A0A811N5K3_9POAL</name>
<dbReference type="OrthoDB" id="780492at2759"/>